<comment type="caution">
    <text evidence="3">The sequence shown here is derived from an EMBL/GenBank/DDBJ whole genome shotgun (WGS) entry which is preliminary data.</text>
</comment>
<evidence type="ECO:0000313" key="2">
    <source>
        <dbReference type="EMBL" id="GHG06162.1"/>
    </source>
</evidence>
<reference evidence="3" key="2">
    <citation type="submission" date="2020-09" db="EMBL/GenBank/DDBJ databases">
        <authorList>
            <person name="Sun Q."/>
            <person name="Ohkuma M."/>
        </authorList>
    </citation>
    <scope>NUCLEOTIDE SEQUENCE</scope>
    <source>
        <strain evidence="3">JCM 4122</strain>
    </source>
</reference>
<dbReference type="Proteomes" id="UP000632849">
    <property type="component" value="Unassembled WGS sequence"/>
</dbReference>
<dbReference type="GeneID" id="95664041"/>
<name>A0A919BQY6_STRFL</name>
<evidence type="ECO:0000313" key="3">
    <source>
        <dbReference type="EMBL" id="GHG06176.1"/>
    </source>
</evidence>
<protein>
    <submittedName>
        <fullName evidence="3">Uncharacterized protein</fullName>
    </submittedName>
</protein>
<keyword evidence="4" id="KW-1185">Reference proteome</keyword>
<sequence>MSEILKLQSLSVNEPEGAEDQQVAEWSTVSSGCNNTKIEA</sequence>
<reference evidence="3" key="1">
    <citation type="journal article" date="2014" name="Int. J. Syst. Evol. Microbiol.">
        <title>Complete genome sequence of Corynebacterium casei LMG S-19264T (=DSM 44701T), isolated from a smear-ripened cheese.</title>
        <authorList>
            <consortium name="US DOE Joint Genome Institute (JGI-PGF)"/>
            <person name="Walter F."/>
            <person name="Albersmeier A."/>
            <person name="Kalinowski J."/>
            <person name="Ruckert C."/>
        </authorList>
    </citation>
    <scope>NUCLEOTIDE SEQUENCE</scope>
    <source>
        <strain evidence="3">JCM 4122</strain>
    </source>
</reference>
<dbReference type="AlphaFoldDB" id="A0A919BQY6"/>
<dbReference type="EMBL" id="BNBE01000002">
    <property type="protein sequence ID" value="GHG06162.1"/>
    <property type="molecule type" value="Genomic_DNA"/>
</dbReference>
<gene>
    <name evidence="2" type="ORF">GCM10017667_41560</name>
    <name evidence="3" type="ORF">GCM10017667_41580</name>
</gene>
<dbReference type="RefSeq" id="WP_268983032.1">
    <property type="nucleotide sequence ID" value="NZ_BNBE01000002.1"/>
</dbReference>
<evidence type="ECO:0000313" key="4">
    <source>
        <dbReference type="Proteomes" id="UP000632849"/>
    </source>
</evidence>
<proteinExistence type="predicted"/>
<evidence type="ECO:0000256" key="1">
    <source>
        <dbReference type="SAM" id="MobiDB-lite"/>
    </source>
</evidence>
<dbReference type="EMBL" id="BNBE01000002">
    <property type="protein sequence ID" value="GHG06176.1"/>
    <property type="molecule type" value="Genomic_DNA"/>
</dbReference>
<organism evidence="3 4">
    <name type="scientific">Streptomyces filamentosus</name>
    <name type="common">Streptomyces roseosporus</name>
    <dbReference type="NCBI Taxonomy" id="67294"/>
    <lineage>
        <taxon>Bacteria</taxon>
        <taxon>Bacillati</taxon>
        <taxon>Actinomycetota</taxon>
        <taxon>Actinomycetes</taxon>
        <taxon>Kitasatosporales</taxon>
        <taxon>Streptomycetaceae</taxon>
        <taxon>Streptomyces</taxon>
    </lineage>
</organism>
<feature type="region of interest" description="Disordered" evidence="1">
    <location>
        <begin position="1"/>
        <end position="27"/>
    </location>
</feature>
<accession>A0A919BQY6</accession>